<dbReference type="EMBL" id="CP045890">
    <property type="protein sequence ID" value="QQP56048.1"/>
    <property type="molecule type" value="Genomic_DNA"/>
</dbReference>
<organism evidence="1 2">
    <name type="scientific">Caligus rogercresseyi</name>
    <name type="common">Sea louse</name>
    <dbReference type="NCBI Taxonomy" id="217165"/>
    <lineage>
        <taxon>Eukaryota</taxon>
        <taxon>Metazoa</taxon>
        <taxon>Ecdysozoa</taxon>
        <taxon>Arthropoda</taxon>
        <taxon>Crustacea</taxon>
        <taxon>Multicrustacea</taxon>
        <taxon>Hexanauplia</taxon>
        <taxon>Copepoda</taxon>
        <taxon>Siphonostomatoida</taxon>
        <taxon>Caligidae</taxon>
        <taxon>Caligus</taxon>
    </lineage>
</organism>
<dbReference type="OrthoDB" id="6766092at2759"/>
<gene>
    <name evidence="1" type="ORF">FKW44_000582</name>
</gene>
<name>A0A7T8KHU1_CALRO</name>
<accession>A0A7T8KHU1</accession>
<keyword evidence="2" id="KW-1185">Reference proteome</keyword>
<dbReference type="AlphaFoldDB" id="A0A7T8KHU1"/>
<reference evidence="2" key="1">
    <citation type="submission" date="2021-01" db="EMBL/GenBank/DDBJ databases">
        <title>Caligus Genome Assembly.</title>
        <authorList>
            <person name="Gallardo-Escarate C."/>
        </authorList>
    </citation>
    <scope>NUCLEOTIDE SEQUENCE [LARGE SCALE GENOMIC DNA]</scope>
</reference>
<dbReference type="Proteomes" id="UP000595437">
    <property type="component" value="Chromosome 1"/>
</dbReference>
<feature type="non-terminal residue" evidence="1">
    <location>
        <position position="1"/>
    </location>
</feature>
<proteinExistence type="predicted"/>
<evidence type="ECO:0000313" key="1">
    <source>
        <dbReference type="EMBL" id="QQP56048.1"/>
    </source>
</evidence>
<protein>
    <submittedName>
        <fullName evidence="1">LOC100575639</fullName>
    </submittedName>
</protein>
<sequence>CLENLFSRLRAIGVSNDHPTGIDCINRLRLVVLGQADRLDIDTTAVQMEVKHRCLKASSDACSRT</sequence>
<evidence type="ECO:0000313" key="2">
    <source>
        <dbReference type="Proteomes" id="UP000595437"/>
    </source>
</evidence>